<dbReference type="PANTHER" id="PTHR37265:SF5">
    <property type="entry name" value="OS01G0195300 PROTEIN"/>
    <property type="match status" value="1"/>
</dbReference>
<name>A0A803MDG7_CHEQI</name>
<dbReference type="AlphaFoldDB" id="A0A803MDG7"/>
<dbReference type="EnsemblPlants" id="AUR62027510-RA">
    <property type="protein sequence ID" value="AUR62027510-RA:cds"/>
    <property type="gene ID" value="AUR62027510"/>
</dbReference>
<organism evidence="1 2">
    <name type="scientific">Chenopodium quinoa</name>
    <name type="common">Quinoa</name>
    <dbReference type="NCBI Taxonomy" id="63459"/>
    <lineage>
        <taxon>Eukaryota</taxon>
        <taxon>Viridiplantae</taxon>
        <taxon>Streptophyta</taxon>
        <taxon>Embryophyta</taxon>
        <taxon>Tracheophyta</taxon>
        <taxon>Spermatophyta</taxon>
        <taxon>Magnoliopsida</taxon>
        <taxon>eudicotyledons</taxon>
        <taxon>Gunneridae</taxon>
        <taxon>Pentapetalae</taxon>
        <taxon>Caryophyllales</taxon>
        <taxon>Chenopodiaceae</taxon>
        <taxon>Chenopodioideae</taxon>
        <taxon>Atripliceae</taxon>
        <taxon>Chenopodium</taxon>
    </lineage>
</organism>
<evidence type="ECO:0000313" key="1">
    <source>
        <dbReference type="EnsemblPlants" id="AUR62027510-RA:cds"/>
    </source>
</evidence>
<reference evidence="1" key="1">
    <citation type="journal article" date="2017" name="Nature">
        <title>The genome of Chenopodium quinoa.</title>
        <authorList>
            <person name="Jarvis D.E."/>
            <person name="Ho Y.S."/>
            <person name="Lightfoot D.J."/>
            <person name="Schmoeckel S.M."/>
            <person name="Li B."/>
            <person name="Borm T.J.A."/>
            <person name="Ohyanagi H."/>
            <person name="Mineta K."/>
            <person name="Michell C.T."/>
            <person name="Saber N."/>
            <person name="Kharbatia N.M."/>
            <person name="Rupper R.R."/>
            <person name="Sharp A.R."/>
            <person name="Dally N."/>
            <person name="Boughton B.A."/>
            <person name="Woo Y.H."/>
            <person name="Gao G."/>
            <person name="Schijlen E.G.W.M."/>
            <person name="Guo X."/>
            <person name="Momin A.A."/>
            <person name="Negrao S."/>
            <person name="Al-Babili S."/>
            <person name="Gehring C."/>
            <person name="Roessner U."/>
            <person name="Jung C."/>
            <person name="Murphy K."/>
            <person name="Arold S.T."/>
            <person name="Gojobori T."/>
            <person name="van der Linden C.G."/>
            <person name="van Loo E.N."/>
            <person name="Jellen E.N."/>
            <person name="Maughan P.J."/>
            <person name="Tester M."/>
        </authorList>
    </citation>
    <scope>NUCLEOTIDE SEQUENCE [LARGE SCALE GENOMIC DNA]</scope>
    <source>
        <strain evidence="1">cv. PI 614886</strain>
    </source>
</reference>
<protein>
    <submittedName>
        <fullName evidence="1">Uncharacterized protein</fullName>
    </submittedName>
</protein>
<keyword evidence="2" id="KW-1185">Reference proteome</keyword>
<reference evidence="1" key="2">
    <citation type="submission" date="2021-03" db="UniProtKB">
        <authorList>
            <consortium name="EnsemblPlants"/>
        </authorList>
    </citation>
    <scope>IDENTIFICATION</scope>
</reference>
<sequence>MSFPFKVRFVSYPYLPLSPFESSSSYITINGNEETCGSSFSDADSSLMASVDTCGRVSDAFGFLNVQNGDVFGSDGMNKKKKVSREEEDVDGWDWGDFLEQVLEEGKIN</sequence>
<accession>A0A803MDG7</accession>
<dbReference type="Proteomes" id="UP000596660">
    <property type="component" value="Unplaced"/>
</dbReference>
<proteinExistence type="predicted"/>
<evidence type="ECO:0000313" key="2">
    <source>
        <dbReference type="Proteomes" id="UP000596660"/>
    </source>
</evidence>
<dbReference type="PANTHER" id="PTHR37265">
    <property type="entry name" value="OS01G0195300 PROTEIN"/>
    <property type="match status" value="1"/>
</dbReference>
<dbReference type="Gramene" id="AUR62027510-RA">
    <property type="protein sequence ID" value="AUR62027510-RA:cds"/>
    <property type="gene ID" value="AUR62027510"/>
</dbReference>